<dbReference type="SUPFAM" id="SSF159501">
    <property type="entry name" value="EreA/ChaN-like"/>
    <property type="match status" value="1"/>
</dbReference>
<evidence type="ECO:0008006" key="4">
    <source>
        <dbReference type="Google" id="ProtNLM"/>
    </source>
</evidence>
<keyword evidence="3" id="KW-1185">Reference proteome</keyword>
<evidence type="ECO:0000313" key="2">
    <source>
        <dbReference type="EMBL" id="MFC0351769.1"/>
    </source>
</evidence>
<reference evidence="2 3" key="1">
    <citation type="submission" date="2024-09" db="EMBL/GenBank/DDBJ databases">
        <authorList>
            <person name="Sun Q."/>
            <person name="Mori K."/>
        </authorList>
    </citation>
    <scope>NUCLEOTIDE SEQUENCE [LARGE SCALE GENOMIC DNA]</scope>
    <source>
        <strain evidence="2 3">CCM 8677</strain>
    </source>
</reference>
<dbReference type="EMBL" id="JBHLXJ010000032">
    <property type="protein sequence ID" value="MFC0351769.1"/>
    <property type="molecule type" value="Genomic_DNA"/>
</dbReference>
<dbReference type="RefSeq" id="WP_390214425.1">
    <property type="nucleotide sequence ID" value="NZ_JBHLXJ010000032.1"/>
</dbReference>
<evidence type="ECO:0000313" key="3">
    <source>
        <dbReference type="Proteomes" id="UP001589844"/>
    </source>
</evidence>
<name>A0ABV6IIV2_9BURK</name>
<evidence type="ECO:0000256" key="1">
    <source>
        <dbReference type="SAM" id="SignalP"/>
    </source>
</evidence>
<accession>A0ABV6IIV2</accession>
<organism evidence="2 3">
    <name type="scientific">Undibacterium danionis</name>
    <dbReference type="NCBI Taxonomy" id="1812100"/>
    <lineage>
        <taxon>Bacteria</taxon>
        <taxon>Pseudomonadati</taxon>
        <taxon>Pseudomonadota</taxon>
        <taxon>Betaproteobacteria</taxon>
        <taxon>Burkholderiales</taxon>
        <taxon>Oxalobacteraceae</taxon>
        <taxon>Undibacterium</taxon>
    </lineage>
</organism>
<sequence>MIDKKSIILGILYLVFNLVTTNAFANSNNCESNIAIPDNVSNSRIIVIGENHGTVEMPEYLSQLGCYFVSSGKQVLIGLEIGASEQVRINSYLQSDGDSIDKSNLFDSRFWEHGRNFGVASHAIFMIIENCRQLRKQGYDISIFAYDGAESAWPVKLSKKESYWSGYREALMGLNIELRARLYPEHTLIIFTGDVHARRRPKSDKNHESMAYYLSERFKTHTITFSHPAGESWGCTGPIDNMNCGRLKTNKSKFANNPEFDTTIQLMKLTASPPALGQQ</sequence>
<protein>
    <recommendedName>
        <fullName evidence="4">Haem-binding uptake Tiki superfamily ChaN domain-containing protein</fullName>
    </recommendedName>
</protein>
<dbReference type="Proteomes" id="UP001589844">
    <property type="component" value="Unassembled WGS sequence"/>
</dbReference>
<gene>
    <name evidence="2" type="ORF">ACFFJH_18270</name>
</gene>
<feature type="chain" id="PRO_5045218955" description="Haem-binding uptake Tiki superfamily ChaN domain-containing protein" evidence="1">
    <location>
        <begin position="26"/>
        <end position="279"/>
    </location>
</feature>
<keyword evidence="1" id="KW-0732">Signal</keyword>
<comment type="caution">
    <text evidence="2">The sequence shown here is derived from an EMBL/GenBank/DDBJ whole genome shotgun (WGS) entry which is preliminary data.</text>
</comment>
<proteinExistence type="predicted"/>
<feature type="signal peptide" evidence="1">
    <location>
        <begin position="1"/>
        <end position="25"/>
    </location>
</feature>